<dbReference type="InterPro" id="IPR025984">
    <property type="entry name" value="DCTPP"/>
</dbReference>
<dbReference type="STRING" id="6573.A0A210QJJ8"/>
<dbReference type="Pfam" id="PF12643">
    <property type="entry name" value="MazG-like"/>
    <property type="match status" value="1"/>
</dbReference>
<dbReference type="PANTHER" id="PTHR46523:SF1">
    <property type="entry name" value="DCTP PYROPHOSPHATASE 1"/>
    <property type="match status" value="1"/>
</dbReference>
<evidence type="ECO:0000256" key="13">
    <source>
        <dbReference type="PIRNR" id="PIRNR029826"/>
    </source>
</evidence>
<feature type="compositionally biased region" description="Basic and acidic residues" evidence="14">
    <location>
        <begin position="1"/>
        <end position="15"/>
    </location>
</feature>
<dbReference type="EC" id="3.6.1.12" evidence="11 13"/>
<evidence type="ECO:0000256" key="9">
    <source>
        <dbReference type="ARBA" id="ARBA00050236"/>
    </source>
</evidence>
<dbReference type="SUPFAM" id="SSF101386">
    <property type="entry name" value="all-alpha NTP pyrophosphatases"/>
    <property type="match status" value="1"/>
</dbReference>
<evidence type="ECO:0000256" key="11">
    <source>
        <dbReference type="ARBA" id="ARBA00066457"/>
    </source>
</evidence>
<comment type="catalytic activity">
    <reaction evidence="9 13">
        <text>dCTP + H2O = dCMP + diphosphate + H(+)</text>
        <dbReference type="Rhea" id="RHEA:22636"/>
        <dbReference type="ChEBI" id="CHEBI:15377"/>
        <dbReference type="ChEBI" id="CHEBI:15378"/>
        <dbReference type="ChEBI" id="CHEBI:33019"/>
        <dbReference type="ChEBI" id="CHEBI:57566"/>
        <dbReference type="ChEBI" id="CHEBI:61481"/>
        <dbReference type="EC" id="3.6.1.12"/>
    </reaction>
</comment>
<dbReference type="PANTHER" id="PTHR46523">
    <property type="entry name" value="DCTP PYROPHOSPHATASE 1"/>
    <property type="match status" value="1"/>
</dbReference>
<keyword evidence="4 13" id="KW-0963">Cytoplasm</keyword>
<accession>A0A210QJJ8</accession>
<dbReference type="GO" id="GO:0006253">
    <property type="term" value="P:dCTP catabolic process"/>
    <property type="evidence" value="ECO:0007669"/>
    <property type="project" value="UniProtKB-UniRule"/>
</dbReference>
<dbReference type="EMBL" id="NEDP02003345">
    <property type="protein sequence ID" value="OWF48922.1"/>
    <property type="molecule type" value="Genomic_DNA"/>
</dbReference>
<evidence type="ECO:0000256" key="12">
    <source>
        <dbReference type="ARBA" id="ARBA00070266"/>
    </source>
</evidence>
<reference evidence="15 16" key="1">
    <citation type="journal article" date="2017" name="Nat. Ecol. Evol.">
        <title>Scallop genome provides insights into evolution of bilaterian karyotype and development.</title>
        <authorList>
            <person name="Wang S."/>
            <person name="Zhang J."/>
            <person name="Jiao W."/>
            <person name="Li J."/>
            <person name="Xun X."/>
            <person name="Sun Y."/>
            <person name="Guo X."/>
            <person name="Huan P."/>
            <person name="Dong B."/>
            <person name="Zhang L."/>
            <person name="Hu X."/>
            <person name="Sun X."/>
            <person name="Wang J."/>
            <person name="Zhao C."/>
            <person name="Wang Y."/>
            <person name="Wang D."/>
            <person name="Huang X."/>
            <person name="Wang R."/>
            <person name="Lv J."/>
            <person name="Li Y."/>
            <person name="Zhang Z."/>
            <person name="Liu B."/>
            <person name="Lu W."/>
            <person name="Hui Y."/>
            <person name="Liang J."/>
            <person name="Zhou Z."/>
            <person name="Hou R."/>
            <person name="Li X."/>
            <person name="Liu Y."/>
            <person name="Li H."/>
            <person name="Ning X."/>
            <person name="Lin Y."/>
            <person name="Zhao L."/>
            <person name="Xing Q."/>
            <person name="Dou J."/>
            <person name="Li Y."/>
            <person name="Mao J."/>
            <person name="Guo H."/>
            <person name="Dou H."/>
            <person name="Li T."/>
            <person name="Mu C."/>
            <person name="Jiang W."/>
            <person name="Fu Q."/>
            <person name="Fu X."/>
            <person name="Miao Y."/>
            <person name="Liu J."/>
            <person name="Yu Q."/>
            <person name="Li R."/>
            <person name="Liao H."/>
            <person name="Li X."/>
            <person name="Kong Y."/>
            <person name="Jiang Z."/>
            <person name="Chourrout D."/>
            <person name="Li R."/>
            <person name="Bao Z."/>
        </authorList>
    </citation>
    <scope>NUCLEOTIDE SEQUENCE [LARGE SCALE GENOMIC DNA]</scope>
    <source>
        <strain evidence="15 16">PY_sf001</strain>
    </source>
</reference>
<dbReference type="CDD" id="cd11537">
    <property type="entry name" value="NTP-PPase_RS21-C6_like"/>
    <property type="match status" value="1"/>
</dbReference>
<dbReference type="InterPro" id="IPR052555">
    <property type="entry name" value="dCTP_Pyrophosphatase"/>
</dbReference>
<keyword evidence="7 13" id="KW-0378">Hydrolase</keyword>
<evidence type="ECO:0000256" key="5">
    <source>
        <dbReference type="ARBA" id="ARBA00022553"/>
    </source>
</evidence>
<name>A0A210QJJ8_MIZYE</name>
<evidence type="ECO:0000256" key="6">
    <source>
        <dbReference type="ARBA" id="ARBA00022723"/>
    </source>
</evidence>
<evidence type="ECO:0000256" key="10">
    <source>
        <dbReference type="ARBA" id="ARBA00058235"/>
    </source>
</evidence>
<evidence type="ECO:0000256" key="7">
    <source>
        <dbReference type="ARBA" id="ARBA00022801"/>
    </source>
</evidence>
<dbReference type="GO" id="GO:0042802">
    <property type="term" value="F:identical protein binding"/>
    <property type="evidence" value="ECO:0007669"/>
    <property type="project" value="UniProtKB-ARBA"/>
</dbReference>
<dbReference type="GO" id="GO:0047840">
    <property type="term" value="F:dCTP diphosphatase activity"/>
    <property type="evidence" value="ECO:0007669"/>
    <property type="project" value="UniProtKB-UniRule"/>
</dbReference>
<dbReference type="AlphaFoldDB" id="A0A210QJJ8"/>
<evidence type="ECO:0000256" key="1">
    <source>
        <dbReference type="ARBA" id="ARBA00001946"/>
    </source>
</evidence>
<dbReference type="Gene3D" id="1.10.287.1080">
    <property type="entry name" value="MazG-like"/>
    <property type="match status" value="1"/>
</dbReference>
<keyword evidence="16" id="KW-1185">Reference proteome</keyword>
<comment type="subunit">
    <text evidence="3 13">Homotetramer.</text>
</comment>
<dbReference type="GO" id="GO:0000287">
    <property type="term" value="F:magnesium ion binding"/>
    <property type="evidence" value="ECO:0007669"/>
    <property type="project" value="UniProtKB-UniRule"/>
</dbReference>
<evidence type="ECO:0000256" key="3">
    <source>
        <dbReference type="ARBA" id="ARBA00011881"/>
    </source>
</evidence>
<keyword evidence="6 13" id="KW-0479">Metal-binding</keyword>
<keyword evidence="8 13" id="KW-0460">Magnesium</keyword>
<dbReference type="GO" id="GO:0005829">
    <property type="term" value="C:cytosol"/>
    <property type="evidence" value="ECO:0007669"/>
    <property type="project" value="UniProtKB-SubCell"/>
</dbReference>
<evidence type="ECO:0000313" key="15">
    <source>
        <dbReference type="EMBL" id="OWF48922.1"/>
    </source>
</evidence>
<comment type="function">
    <text evidence="10 13">Hydrolyzes deoxynucleoside triphosphates (dNTPs) to the corresponding nucleoside monophosphates. Has a strong preference for dCTP and its analogs including 5-iodo-dCTP and 5-methyl-dCTP for which it may even have a higher efficiency. May protect DNA or RNA against the incorporation of these genotoxic nucleotide analogs through their catabolism.</text>
</comment>
<evidence type="ECO:0000256" key="4">
    <source>
        <dbReference type="ARBA" id="ARBA00022490"/>
    </source>
</evidence>
<gene>
    <name evidence="15" type="ORF">KP79_PYT12468</name>
</gene>
<evidence type="ECO:0000313" key="16">
    <source>
        <dbReference type="Proteomes" id="UP000242188"/>
    </source>
</evidence>
<evidence type="ECO:0000256" key="8">
    <source>
        <dbReference type="ARBA" id="ARBA00022842"/>
    </source>
</evidence>
<evidence type="ECO:0000256" key="14">
    <source>
        <dbReference type="SAM" id="MobiDB-lite"/>
    </source>
</evidence>
<evidence type="ECO:0000256" key="2">
    <source>
        <dbReference type="ARBA" id="ARBA00004514"/>
    </source>
</evidence>
<feature type="region of interest" description="Disordered" evidence="14">
    <location>
        <begin position="1"/>
        <end position="28"/>
    </location>
</feature>
<comment type="caution">
    <text evidence="15">The sequence shown here is derived from an EMBL/GenBank/DDBJ whole genome shotgun (WGS) entry which is preliminary data.</text>
</comment>
<protein>
    <recommendedName>
        <fullName evidence="12 13">dCTP pyrophosphatase 1</fullName>
        <ecNumber evidence="11 13">3.6.1.12</ecNumber>
    </recommendedName>
</protein>
<proteinExistence type="predicted"/>
<comment type="subcellular location">
    <subcellularLocation>
        <location evidence="2 13">Cytoplasm</location>
        <location evidence="2 13">Cytosol</location>
    </subcellularLocation>
</comment>
<dbReference type="OrthoDB" id="411123at2759"/>
<keyword evidence="5" id="KW-0597">Phosphoprotein</keyword>
<dbReference type="FunFam" id="1.10.287.1080:FF:000004">
    <property type="entry name" value="dCTP pyrophosphatase 1"/>
    <property type="match status" value="1"/>
</dbReference>
<organism evidence="15 16">
    <name type="scientific">Mizuhopecten yessoensis</name>
    <name type="common">Japanese scallop</name>
    <name type="synonym">Patinopecten yessoensis</name>
    <dbReference type="NCBI Taxonomy" id="6573"/>
    <lineage>
        <taxon>Eukaryota</taxon>
        <taxon>Metazoa</taxon>
        <taxon>Spiralia</taxon>
        <taxon>Lophotrochozoa</taxon>
        <taxon>Mollusca</taxon>
        <taxon>Bivalvia</taxon>
        <taxon>Autobranchia</taxon>
        <taxon>Pteriomorphia</taxon>
        <taxon>Pectinida</taxon>
        <taxon>Pectinoidea</taxon>
        <taxon>Pectinidae</taxon>
        <taxon>Mizuhopecten</taxon>
    </lineage>
</organism>
<dbReference type="GO" id="GO:0042262">
    <property type="term" value="P:DNA protection"/>
    <property type="evidence" value="ECO:0007669"/>
    <property type="project" value="UniProtKB-UniRule"/>
</dbReference>
<comment type="cofactor">
    <cofactor evidence="1 13">
        <name>Mg(2+)</name>
        <dbReference type="ChEBI" id="CHEBI:18420"/>
    </cofactor>
</comment>
<sequence>MAEGDHSLSKKSKNEPEEETVQHHNQGFRFSEDPSLEKIRELQSIFARERNWEQFHTPRNILLALVGEVGELAEIFQWKGEVKEGLSDFTDKERIHVGHEMSDVLLYLVRLADRCHIDLPSVVLKKMEQNRQKYPADIVYGKSDKYTEYQ</sequence>
<dbReference type="Proteomes" id="UP000242188">
    <property type="component" value="Unassembled WGS sequence"/>
</dbReference>